<dbReference type="Pfam" id="PF25426">
    <property type="entry name" value="AAA_lid_BCS1"/>
    <property type="match status" value="1"/>
</dbReference>
<dbReference type="InterPro" id="IPR014851">
    <property type="entry name" value="BCS1_N"/>
</dbReference>
<evidence type="ECO:0000256" key="2">
    <source>
        <dbReference type="ARBA" id="ARBA00022692"/>
    </source>
</evidence>
<comment type="catalytic activity">
    <reaction evidence="9">
        <text>ATP + H2O = ADP + phosphate + H(+)</text>
        <dbReference type="Rhea" id="RHEA:13065"/>
        <dbReference type="ChEBI" id="CHEBI:15377"/>
        <dbReference type="ChEBI" id="CHEBI:15378"/>
        <dbReference type="ChEBI" id="CHEBI:30616"/>
        <dbReference type="ChEBI" id="CHEBI:43474"/>
        <dbReference type="ChEBI" id="CHEBI:456216"/>
    </reaction>
    <physiologicalReaction direction="left-to-right" evidence="9">
        <dbReference type="Rhea" id="RHEA:13066"/>
    </physiologicalReaction>
</comment>
<evidence type="ECO:0000313" key="13">
    <source>
        <dbReference type="Proteomes" id="UP000799291"/>
    </source>
</evidence>
<dbReference type="InterPro" id="IPR027417">
    <property type="entry name" value="P-loop_NTPase"/>
</dbReference>
<evidence type="ECO:0000256" key="1">
    <source>
        <dbReference type="ARBA" id="ARBA00004325"/>
    </source>
</evidence>
<feature type="domain" description="BCS1 N-terminal" evidence="11">
    <location>
        <begin position="31"/>
        <end position="166"/>
    </location>
</feature>
<keyword evidence="5 10" id="KW-0067">ATP-binding</keyword>
<evidence type="ECO:0000256" key="8">
    <source>
        <dbReference type="ARBA" id="ARBA00023136"/>
    </source>
</evidence>
<dbReference type="SMART" id="SM01024">
    <property type="entry name" value="BCS1_N"/>
    <property type="match status" value="1"/>
</dbReference>
<dbReference type="PROSITE" id="PS00674">
    <property type="entry name" value="AAA"/>
    <property type="match status" value="1"/>
</dbReference>
<accession>A0A6G1J5A9</accession>
<dbReference type="Gene3D" id="3.40.50.300">
    <property type="entry name" value="P-loop containing nucleotide triphosphate hydrolases"/>
    <property type="match status" value="1"/>
</dbReference>
<dbReference type="InterPro" id="IPR003959">
    <property type="entry name" value="ATPase_AAA_core"/>
</dbReference>
<dbReference type="GO" id="GO:0005524">
    <property type="term" value="F:ATP binding"/>
    <property type="evidence" value="ECO:0007669"/>
    <property type="project" value="UniProtKB-KW"/>
</dbReference>
<evidence type="ECO:0000256" key="6">
    <source>
        <dbReference type="ARBA" id="ARBA00022989"/>
    </source>
</evidence>
<keyword evidence="7" id="KW-0496">Mitochondrion</keyword>
<dbReference type="OrthoDB" id="10251412at2759"/>
<evidence type="ECO:0000256" key="10">
    <source>
        <dbReference type="RuleBase" id="RU003651"/>
    </source>
</evidence>
<reference evidence="12" key="1">
    <citation type="journal article" date="2020" name="Stud. Mycol.">
        <title>101 Dothideomycetes genomes: a test case for predicting lifestyles and emergence of pathogens.</title>
        <authorList>
            <person name="Haridas S."/>
            <person name="Albert R."/>
            <person name="Binder M."/>
            <person name="Bloem J."/>
            <person name="Labutti K."/>
            <person name="Salamov A."/>
            <person name="Andreopoulos B."/>
            <person name="Baker S."/>
            <person name="Barry K."/>
            <person name="Bills G."/>
            <person name="Bluhm B."/>
            <person name="Cannon C."/>
            <person name="Castanera R."/>
            <person name="Culley D."/>
            <person name="Daum C."/>
            <person name="Ezra D."/>
            <person name="Gonzalez J."/>
            <person name="Henrissat B."/>
            <person name="Kuo A."/>
            <person name="Liang C."/>
            <person name="Lipzen A."/>
            <person name="Lutzoni F."/>
            <person name="Magnuson J."/>
            <person name="Mondo S."/>
            <person name="Nolan M."/>
            <person name="Ohm R."/>
            <person name="Pangilinan J."/>
            <person name="Park H.-J."/>
            <person name="Ramirez L."/>
            <person name="Alfaro M."/>
            <person name="Sun H."/>
            <person name="Tritt A."/>
            <person name="Yoshinaga Y."/>
            <person name="Zwiers L.-H."/>
            <person name="Turgeon B."/>
            <person name="Goodwin S."/>
            <person name="Spatafora J."/>
            <person name="Crous P."/>
            <person name="Grigoriev I."/>
        </authorList>
    </citation>
    <scope>NUCLEOTIDE SEQUENCE</scope>
    <source>
        <strain evidence="12">CBS 122367</strain>
    </source>
</reference>
<evidence type="ECO:0000313" key="12">
    <source>
        <dbReference type="EMBL" id="KAF2685724.1"/>
    </source>
</evidence>
<keyword evidence="2" id="KW-0812">Transmembrane</keyword>
<dbReference type="SUPFAM" id="SSF52540">
    <property type="entry name" value="P-loop containing nucleoside triphosphate hydrolases"/>
    <property type="match status" value="1"/>
</dbReference>
<evidence type="ECO:0000256" key="3">
    <source>
        <dbReference type="ARBA" id="ARBA00022741"/>
    </source>
</evidence>
<proteinExistence type="inferred from homology"/>
<dbReference type="InterPro" id="IPR057495">
    <property type="entry name" value="AAA_lid_BCS1"/>
</dbReference>
<dbReference type="GO" id="GO:0016887">
    <property type="term" value="F:ATP hydrolysis activity"/>
    <property type="evidence" value="ECO:0007669"/>
    <property type="project" value="InterPro"/>
</dbReference>
<dbReference type="PANTHER" id="PTHR23070">
    <property type="entry name" value="BCS1 AAA-TYPE ATPASE"/>
    <property type="match status" value="1"/>
</dbReference>
<evidence type="ECO:0000259" key="11">
    <source>
        <dbReference type="SMART" id="SM01024"/>
    </source>
</evidence>
<keyword evidence="13" id="KW-1185">Reference proteome</keyword>
<keyword evidence="3 10" id="KW-0547">Nucleotide-binding</keyword>
<comment type="subcellular location">
    <subcellularLocation>
        <location evidence="1">Mitochondrion membrane</location>
    </subcellularLocation>
</comment>
<dbReference type="Pfam" id="PF00004">
    <property type="entry name" value="AAA"/>
    <property type="match status" value="1"/>
</dbReference>
<dbReference type="Proteomes" id="UP000799291">
    <property type="component" value="Unassembled WGS sequence"/>
</dbReference>
<dbReference type="Pfam" id="PF08740">
    <property type="entry name" value="BCS1_N"/>
    <property type="match status" value="1"/>
</dbReference>
<keyword evidence="8" id="KW-0472">Membrane</keyword>
<dbReference type="GO" id="GO:0031966">
    <property type="term" value="C:mitochondrial membrane"/>
    <property type="evidence" value="ECO:0007669"/>
    <property type="project" value="UniProtKB-SubCell"/>
</dbReference>
<sequence length="392" mass="43845">MPLLDLFFPGLGPLTSPVWSLLTGGIYSRALCISGLLLLFRKYALEYIEKLVETYLLSKIEVCFQPFAGSARASLAKIDLKLSAKTGSHAEKKPLHYSPCNGDFGCTREEASLSYFGRNPAVLWELFNECRRFYLESVENKTCVFEHQGDRWKASRLMAKREMSTVIINRKLKKMLLGDVTEFLNAKTRACLCLSIAGHFDLDVYVLTLSSLNDHSLKSLFAELPADPSQSVGTNGSSDKKVSLSTLLNVLDGLASSQGRLLIMTTNHIERLDPALIRPGRVDMKLFFFVYTHPSKTNVRDDELGRILPQPGEEGAVDDCELLHLGQEFVAKVPKLQFSPAEILSFLLANKHSPRDAIADVVAWMEKLKEEKTKLTRITSWALDDNDGFGDY</sequence>
<gene>
    <name evidence="12" type="ORF">K458DRAFT_449526</name>
</gene>
<evidence type="ECO:0000256" key="4">
    <source>
        <dbReference type="ARBA" id="ARBA00022801"/>
    </source>
</evidence>
<protein>
    <recommendedName>
        <fullName evidence="11">BCS1 N-terminal domain-containing protein</fullName>
    </recommendedName>
</protein>
<dbReference type="InterPro" id="IPR050747">
    <property type="entry name" value="Mitochondrial_chaperone_BCS1"/>
</dbReference>
<comment type="similarity">
    <text evidence="10">Belongs to the AAA ATPase family.</text>
</comment>
<dbReference type="AlphaFoldDB" id="A0A6G1J5A9"/>
<name>A0A6G1J5A9_9PLEO</name>
<keyword evidence="4" id="KW-0378">Hydrolase</keyword>
<evidence type="ECO:0000256" key="5">
    <source>
        <dbReference type="ARBA" id="ARBA00022840"/>
    </source>
</evidence>
<dbReference type="EMBL" id="MU005578">
    <property type="protein sequence ID" value="KAF2685724.1"/>
    <property type="molecule type" value="Genomic_DNA"/>
</dbReference>
<keyword evidence="6" id="KW-1133">Transmembrane helix</keyword>
<evidence type="ECO:0000256" key="7">
    <source>
        <dbReference type="ARBA" id="ARBA00023128"/>
    </source>
</evidence>
<evidence type="ECO:0000256" key="9">
    <source>
        <dbReference type="ARBA" id="ARBA00048778"/>
    </source>
</evidence>
<organism evidence="12 13">
    <name type="scientific">Lentithecium fluviatile CBS 122367</name>
    <dbReference type="NCBI Taxonomy" id="1168545"/>
    <lineage>
        <taxon>Eukaryota</taxon>
        <taxon>Fungi</taxon>
        <taxon>Dikarya</taxon>
        <taxon>Ascomycota</taxon>
        <taxon>Pezizomycotina</taxon>
        <taxon>Dothideomycetes</taxon>
        <taxon>Pleosporomycetidae</taxon>
        <taxon>Pleosporales</taxon>
        <taxon>Massarineae</taxon>
        <taxon>Lentitheciaceae</taxon>
        <taxon>Lentithecium</taxon>
    </lineage>
</organism>
<dbReference type="InterPro" id="IPR003960">
    <property type="entry name" value="ATPase_AAA_CS"/>
</dbReference>